<dbReference type="InterPro" id="IPR009776">
    <property type="entry name" value="Spore_0_M"/>
</dbReference>
<comment type="caution">
    <text evidence="2">The sequence shown here is derived from an EMBL/GenBank/DDBJ whole genome shotgun (WGS) entry which is preliminary data.</text>
</comment>
<organism evidence="2 3">
    <name type="scientific">Halomarina oriensis</name>
    <dbReference type="NCBI Taxonomy" id="671145"/>
    <lineage>
        <taxon>Archaea</taxon>
        <taxon>Methanobacteriati</taxon>
        <taxon>Methanobacteriota</taxon>
        <taxon>Stenosarchaea group</taxon>
        <taxon>Halobacteria</taxon>
        <taxon>Halobacteriales</taxon>
        <taxon>Natronomonadaceae</taxon>
        <taxon>Halomarina</taxon>
    </lineage>
</organism>
<evidence type="ECO:0000313" key="3">
    <source>
        <dbReference type="Proteomes" id="UP000451471"/>
    </source>
</evidence>
<keyword evidence="3" id="KW-1185">Reference proteome</keyword>
<accession>A0A6B0GQ18</accession>
<name>A0A6B0GQ18_9EURY</name>
<evidence type="ECO:0000313" key="2">
    <source>
        <dbReference type="EMBL" id="MWG36141.1"/>
    </source>
</evidence>
<dbReference type="Pfam" id="PF07070">
    <property type="entry name" value="Spo0M"/>
    <property type="match status" value="1"/>
</dbReference>
<dbReference type="OrthoDB" id="181599at2157"/>
<proteinExistence type="predicted"/>
<feature type="region of interest" description="Disordered" evidence="1">
    <location>
        <begin position="48"/>
        <end position="93"/>
    </location>
</feature>
<feature type="compositionally biased region" description="Basic and acidic residues" evidence="1">
    <location>
        <begin position="79"/>
        <end position="93"/>
    </location>
</feature>
<dbReference type="Proteomes" id="UP000451471">
    <property type="component" value="Unassembled WGS sequence"/>
</dbReference>
<dbReference type="EMBL" id="WSZK01000030">
    <property type="protein sequence ID" value="MWG36141.1"/>
    <property type="molecule type" value="Genomic_DNA"/>
</dbReference>
<gene>
    <name evidence="2" type="ORF">GQS65_16895</name>
</gene>
<sequence>MTRGDAVDAQVEMHGGSTDLDIDVVYFALKTRYRDEEGDRRTTLARKRVARRRATARNGVRASATSAHDGGDANTRPDALAERNHREHSFGAA</sequence>
<protein>
    <submittedName>
        <fullName evidence="2">Uncharacterized protein</fullName>
    </submittedName>
</protein>
<reference evidence="2 3" key="1">
    <citation type="submission" date="2019-12" db="EMBL/GenBank/DDBJ databases">
        <title>Halocatena pleomorpha gen. nov. sp. nov., an extremely halophilic archaeon of family Halobacteriaceae isolated from saltpan soil.</title>
        <authorList>
            <person name="Pal Y."/>
            <person name="Verma A."/>
            <person name="Krishnamurthi S."/>
            <person name="Kumar P."/>
        </authorList>
    </citation>
    <scope>NUCLEOTIDE SEQUENCE [LARGE SCALE GENOMIC DNA]</scope>
    <source>
        <strain evidence="2 3">JCM 16495</strain>
    </source>
</reference>
<dbReference type="AlphaFoldDB" id="A0A6B0GQ18"/>
<evidence type="ECO:0000256" key="1">
    <source>
        <dbReference type="SAM" id="MobiDB-lite"/>
    </source>
</evidence>